<dbReference type="Proteomes" id="UP000479132">
    <property type="component" value="Unassembled WGS sequence"/>
</dbReference>
<evidence type="ECO:0000259" key="4">
    <source>
        <dbReference type="PROSITE" id="PS51118"/>
    </source>
</evidence>
<evidence type="ECO:0000256" key="3">
    <source>
        <dbReference type="ARBA" id="ARBA00023163"/>
    </source>
</evidence>
<keyword evidence="6" id="KW-1185">Reference proteome</keyword>
<dbReference type="PANTHER" id="PTHR33204">
    <property type="entry name" value="TRANSCRIPTIONAL REGULATOR, MARR FAMILY"/>
    <property type="match status" value="1"/>
</dbReference>
<dbReference type="Gene3D" id="1.10.10.10">
    <property type="entry name" value="Winged helix-like DNA-binding domain superfamily/Winged helix DNA-binding domain"/>
    <property type="match status" value="1"/>
</dbReference>
<sequence>MSSLHFDAENCFINKFTSLISGKWKPILLYLIQSDINRFSLMLEHLPNISRKVLTEQLRGLESDGLIQRDELKSKVPKVVIYHLTEKGSTLRQLVDEIISWGMTHIREEVSEEMQKRLDPDFTL</sequence>
<organism evidence="5 6">
    <name type="scientific">Fodinibius halophilus</name>
    <dbReference type="NCBI Taxonomy" id="1736908"/>
    <lineage>
        <taxon>Bacteria</taxon>
        <taxon>Pseudomonadati</taxon>
        <taxon>Balneolota</taxon>
        <taxon>Balneolia</taxon>
        <taxon>Balneolales</taxon>
        <taxon>Balneolaceae</taxon>
        <taxon>Fodinibius</taxon>
    </lineage>
</organism>
<dbReference type="PANTHER" id="PTHR33204:SF29">
    <property type="entry name" value="TRANSCRIPTIONAL REGULATOR"/>
    <property type="match status" value="1"/>
</dbReference>
<keyword evidence="2" id="KW-0238">DNA-binding</keyword>
<dbReference type="InterPro" id="IPR002577">
    <property type="entry name" value="HTH_HxlR"/>
</dbReference>
<evidence type="ECO:0000313" key="6">
    <source>
        <dbReference type="Proteomes" id="UP000479132"/>
    </source>
</evidence>
<feature type="domain" description="HTH hxlR-type" evidence="4">
    <location>
        <begin position="11"/>
        <end position="110"/>
    </location>
</feature>
<dbReference type="InterPro" id="IPR036388">
    <property type="entry name" value="WH-like_DNA-bd_sf"/>
</dbReference>
<dbReference type="SUPFAM" id="SSF46785">
    <property type="entry name" value="Winged helix' DNA-binding domain"/>
    <property type="match status" value="1"/>
</dbReference>
<name>A0A6M1TDT4_9BACT</name>
<keyword evidence="3" id="KW-0804">Transcription</keyword>
<evidence type="ECO:0000256" key="1">
    <source>
        <dbReference type="ARBA" id="ARBA00023015"/>
    </source>
</evidence>
<dbReference type="AlphaFoldDB" id="A0A6M1TDT4"/>
<comment type="caution">
    <text evidence="5">The sequence shown here is derived from an EMBL/GenBank/DDBJ whole genome shotgun (WGS) entry which is preliminary data.</text>
</comment>
<dbReference type="EMBL" id="JAALLS010000038">
    <property type="protein sequence ID" value="NGP90181.1"/>
    <property type="molecule type" value="Genomic_DNA"/>
</dbReference>
<reference evidence="5 6" key="1">
    <citation type="submission" date="2020-02" db="EMBL/GenBank/DDBJ databases">
        <title>Aliifodinibius halophilus 2W32, complete genome.</title>
        <authorList>
            <person name="Li Y."/>
            <person name="Wu S."/>
        </authorList>
    </citation>
    <scope>NUCLEOTIDE SEQUENCE [LARGE SCALE GENOMIC DNA]</scope>
    <source>
        <strain evidence="5 6">2W32</strain>
    </source>
</reference>
<dbReference type="GO" id="GO:0003677">
    <property type="term" value="F:DNA binding"/>
    <property type="evidence" value="ECO:0007669"/>
    <property type="project" value="UniProtKB-KW"/>
</dbReference>
<dbReference type="RefSeq" id="WP_165271405.1">
    <property type="nucleotide sequence ID" value="NZ_JAALLS010000038.1"/>
</dbReference>
<proteinExistence type="predicted"/>
<dbReference type="InterPro" id="IPR036390">
    <property type="entry name" value="WH_DNA-bd_sf"/>
</dbReference>
<evidence type="ECO:0000256" key="2">
    <source>
        <dbReference type="ARBA" id="ARBA00023125"/>
    </source>
</evidence>
<dbReference type="PROSITE" id="PS51118">
    <property type="entry name" value="HTH_HXLR"/>
    <property type="match status" value="1"/>
</dbReference>
<accession>A0A6M1TDT4</accession>
<evidence type="ECO:0000313" key="5">
    <source>
        <dbReference type="EMBL" id="NGP90181.1"/>
    </source>
</evidence>
<protein>
    <submittedName>
        <fullName evidence="5">Helix-turn-helix transcriptional regulator</fullName>
    </submittedName>
</protein>
<keyword evidence="1" id="KW-0805">Transcription regulation</keyword>
<gene>
    <name evidence="5" type="ORF">G3569_17615</name>
</gene>
<dbReference type="Pfam" id="PF01638">
    <property type="entry name" value="HxlR"/>
    <property type="match status" value="1"/>
</dbReference>